<dbReference type="PANTHER" id="PTHR46877:SF14">
    <property type="entry name" value="RECEPTOR PROTEIN-TYROSINE KINASE"/>
    <property type="match status" value="1"/>
</dbReference>
<dbReference type="InterPro" id="IPR013761">
    <property type="entry name" value="SAM/pointed_sf"/>
</dbReference>
<accession>A0A913XY08</accession>
<dbReference type="GO" id="GO:0050793">
    <property type="term" value="P:regulation of developmental process"/>
    <property type="evidence" value="ECO:0007669"/>
    <property type="project" value="UniProtKB-ARBA"/>
</dbReference>
<dbReference type="Gene3D" id="1.10.510.10">
    <property type="entry name" value="Transferase(Phosphotransferase) domain 1"/>
    <property type="match status" value="1"/>
</dbReference>
<dbReference type="Gene3D" id="1.10.150.50">
    <property type="entry name" value="Transcription Factor, Ets-1"/>
    <property type="match status" value="1"/>
</dbReference>
<evidence type="ECO:0000256" key="3">
    <source>
        <dbReference type="ARBA" id="ARBA00022679"/>
    </source>
</evidence>
<evidence type="ECO:0000256" key="9">
    <source>
        <dbReference type="ARBA" id="ARBA00023170"/>
    </source>
</evidence>
<dbReference type="InterPro" id="IPR011009">
    <property type="entry name" value="Kinase-like_dom_sf"/>
</dbReference>
<organism evidence="12 13">
    <name type="scientific">Exaiptasia diaphana</name>
    <name type="common">Tropical sea anemone</name>
    <name type="synonym">Aiptasia pulchella</name>
    <dbReference type="NCBI Taxonomy" id="2652724"/>
    <lineage>
        <taxon>Eukaryota</taxon>
        <taxon>Metazoa</taxon>
        <taxon>Cnidaria</taxon>
        <taxon>Anthozoa</taxon>
        <taxon>Hexacorallia</taxon>
        <taxon>Actiniaria</taxon>
        <taxon>Aiptasiidae</taxon>
        <taxon>Exaiptasia</taxon>
    </lineage>
</organism>
<dbReference type="FunFam" id="1.10.510.10:FF:001512">
    <property type="entry name" value="Receptor tyrosine-protein kinase erbB-2"/>
    <property type="match status" value="1"/>
</dbReference>
<dbReference type="PRINTS" id="PR00109">
    <property type="entry name" value="TYRKINASE"/>
</dbReference>
<reference evidence="12" key="1">
    <citation type="submission" date="2022-11" db="UniProtKB">
        <authorList>
            <consortium name="EnsemblMetazoa"/>
        </authorList>
    </citation>
    <scope>IDENTIFICATION</scope>
</reference>
<dbReference type="Pfam" id="PF07714">
    <property type="entry name" value="PK_Tyr_Ser-Thr"/>
    <property type="match status" value="1"/>
</dbReference>
<dbReference type="GO" id="GO:0012505">
    <property type="term" value="C:endomembrane system"/>
    <property type="evidence" value="ECO:0007669"/>
    <property type="project" value="UniProtKB-SubCell"/>
</dbReference>
<dbReference type="GO" id="GO:0005524">
    <property type="term" value="F:ATP binding"/>
    <property type="evidence" value="ECO:0007669"/>
    <property type="project" value="UniProtKB-KW"/>
</dbReference>
<evidence type="ECO:0000259" key="11">
    <source>
        <dbReference type="PROSITE" id="PS50105"/>
    </source>
</evidence>
<dbReference type="InterPro" id="IPR001660">
    <property type="entry name" value="SAM"/>
</dbReference>
<evidence type="ECO:0000259" key="10">
    <source>
        <dbReference type="PROSITE" id="PS50011"/>
    </source>
</evidence>
<dbReference type="SMART" id="SM00219">
    <property type="entry name" value="TyrKc"/>
    <property type="match status" value="1"/>
</dbReference>
<dbReference type="InterPro" id="IPR020635">
    <property type="entry name" value="Tyr_kinase_cat_dom"/>
</dbReference>
<dbReference type="SUPFAM" id="SSF47769">
    <property type="entry name" value="SAM/Pointed domain"/>
    <property type="match status" value="1"/>
</dbReference>
<dbReference type="OrthoDB" id="4062651at2759"/>
<keyword evidence="13" id="KW-1185">Reference proteome</keyword>
<evidence type="ECO:0000313" key="12">
    <source>
        <dbReference type="EnsemblMetazoa" id="XP_020911605.1"/>
    </source>
</evidence>
<dbReference type="InterPro" id="IPR001245">
    <property type="entry name" value="Ser-Thr/Tyr_kinase_cat_dom"/>
</dbReference>
<sequence>MDYLSAMGFIHRDLAARNILVADNMASKVADFGLSRELDDSEDNPDSEYQTQGGKIPVRWTAPEAIRYRKFSSASDVWSFGILLWEIMAFAERPYWEWDNFQVMDRVESGYRLPAPMNCPRAIHNLMLDCWDAEKNNRPKFPDIVKQIDDMIRSPEKMQNGLNHFHSINNSYNTNFHDVHTIEDWLGSINMARYATHFANAGYMDLGHVKSLEEEDLSRIGVKLIGHRNKINKSIKAMNKHFESLESDDSEKQTFV</sequence>
<dbReference type="GO" id="GO:0030425">
    <property type="term" value="C:dendrite"/>
    <property type="evidence" value="ECO:0007669"/>
    <property type="project" value="TreeGrafter"/>
</dbReference>
<dbReference type="GO" id="GO:0005005">
    <property type="term" value="F:transmembrane-ephrin receptor activity"/>
    <property type="evidence" value="ECO:0007669"/>
    <property type="project" value="TreeGrafter"/>
</dbReference>
<evidence type="ECO:0000256" key="6">
    <source>
        <dbReference type="ARBA" id="ARBA00022840"/>
    </source>
</evidence>
<dbReference type="GO" id="GO:0005886">
    <property type="term" value="C:plasma membrane"/>
    <property type="evidence" value="ECO:0007669"/>
    <property type="project" value="TreeGrafter"/>
</dbReference>
<dbReference type="InterPro" id="IPR000719">
    <property type="entry name" value="Prot_kinase_dom"/>
</dbReference>
<evidence type="ECO:0000256" key="5">
    <source>
        <dbReference type="ARBA" id="ARBA00022777"/>
    </source>
</evidence>
<evidence type="ECO:0000256" key="8">
    <source>
        <dbReference type="ARBA" id="ARBA00023137"/>
    </source>
</evidence>
<dbReference type="PROSITE" id="PS00109">
    <property type="entry name" value="PROTEIN_KINASE_TYR"/>
    <property type="match status" value="1"/>
</dbReference>
<evidence type="ECO:0000256" key="4">
    <source>
        <dbReference type="ARBA" id="ARBA00022741"/>
    </source>
</evidence>
<keyword evidence="8" id="KW-0829">Tyrosine-protein kinase</keyword>
<dbReference type="Pfam" id="PF00536">
    <property type="entry name" value="SAM_1"/>
    <property type="match status" value="1"/>
</dbReference>
<keyword evidence="7" id="KW-0472">Membrane</keyword>
<feature type="domain" description="SAM" evidence="11">
    <location>
        <begin position="177"/>
        <end position="241"/>
    </location>
</feature>
<evidence type="ECO:0000256" key="1">
    <source>
        <dbReference type="ARBA" id="ARBA00004167"/>
    </source>
</evidence>
<dbReference type="SUPFAM" id="SSF56112">
    <property type="entry name" value="Protein kinase-like (PK-like)"/>
    <property type="match status" value="1"/>
</dbReference>
<keyword evidence="6" id="KW-0067">ATP-binding</keyword>
<name>A0A913XY08_EXADI</name>
<evidence type="ECO:0000256" key="2">
    <source>
        <dbReference type="ARBA" id="ARBA00004308"/>
    </source>
</evidence>
<dbReference type="GO" id="GO:0007411">
    <property type="term" value="P:axon guidance"/>
    <property type="evidence" value="ECO:0007669"/>
    <property type="project" value="TreeGrafter"/>
</dbReference>
<dbReference type="OMA" id="NFANEGM"/>
<keyword evidence="9" id="KW-0675">Receptor</keyword>
<dbReference type="PROSITE" id="PS50105">
    <property type="entry name" value="SAM_DOMAIN"/>
    <property type="match status" value="1"/>
</dbReference>
<evidence type="ECO:0000313" key="13">
    <source>
        <dbReference type="Proteomes" id="UP000887567"/>
    </source>
</evidence>
<keyword evidence="5" id="KW-0418">Kinase</keyword>
<dbReference type="AlphaFoldDB" id="A0A913XY08"/>
<dbReference type="RefSeq" id="XP_020911605.1">
    <property type="nucleotide sequence ID" value="XM_021055946.2"/>
</dbReference>
<dbReference type="Proteomes" id="UP000887567">
    <property type="component" value="Unplaced"/>
</dbReference>
<evidence type="ECO:0000256" key="7">
    <source>
        <dbReference type="ARBA" id="ARBA00023136"/>
    </source>
</evidence>
<dbReference type="InterPro" id="IPR050449">
    <property type="entry name" value="Ephrin_rcpt_TKs"/>
</dbReference>
<protein>
    <submittedName>
        <fullName evidence="12">Uncharacterized protein</fullName>
    </submittedName>
</protein>
<dbReference type="InterPro" id="IPR008266">
    <property type="entry name" value="Tyr_kinase_AS"/>
</dbReference>
<proteinExistence type="predicted"/>
<keyword evidence="4" id="KW-0547">Nucleotide-binding</keyword>
<dbReference type="KEGG" id="epa:110249369"/>
<feature type="domain" description="Protein kinase" evidence="10">
    <location>
        <begin position="1"/>
        <end position="152"/>
    </location>
</feature>
<keyword evidence="3" id="KW-0808">Transferase</keyword>
<dbReference type="PROSITE" id="PS50011">
    <property type="entry name" value="PROTEIN_KINASE_DOM"/>
    <property type="match status" value="1"/>
</dbReference>
<dbReference type="GeneID" id="110249369"/>
<dbReference type="SMART" id="SM00454">
    <property type="entry name" value="SAM"/>
    <property type="match status" value="1"/>
</dbReference>
<comment type="subcellular location">
    <subcellularLocation>
        <location evidence="2">Endomembrane system</location>
    </subcellularLocation>
    <subcellularLocation>
        <location evidence="1">Membrane</location>
        <topology evidence="1">Single-pass membrane protein</topology>
    </subcellularLocation>
</comment>
<dbReference type="EnsemblMetazoa" id="XM_021055946.2">
    <property type="protein sequence ID" value="XP_020911605.1"/>
    <property type="gene ID" value="LOC110249369"/>
</dbReference>
<dbReference type="PANTHER" id="PTHR46877">
    <property type="entry name" value="EPH RECEPTOR A5"/>
    <property type="match status" value="1"/>
</dbReference>